<dbReference type="Gene3D" id="3.40.50.1110">
    <property type="entry name" value="SGNH hydrolase"/>
    <property type="match status" value="1"/>
</dbReference>
<dbReference type="InterPro" id="IPR036514">
    <property type="entry name" value="SGNH_hydro_sf"/>
</dbReference>
<feature type="region of interest" description="Disordered" evidence="2">
    <location>
        <begin position="189"/>
        <end position="209"/>
    </location>
</feature>
<dbReference type="GO" id="GO:0005975">
    <property type="term" value="P:carbohydrate metabolic process"/>
    <property type="evidence" value="ECO:0007669"/>
    <property type="project" value="TreeGrafter"/>
</dbReference>
<keyword evidence="3" id="KW-0472">Membrane</keyword>
<dbReference type="SUPFAM" id="SSF52266">
    <property type="entry name" value="SGNH hydrolase"/>
    <property type="match status" value="1"/>
</dbReference>
<organism evidence="5 6">
    <name type="scientific">Hypsibius exemplaris</name>
    <name type="common">Freshwater tardigrade</name>
    <dbReference type="NCBI Taxonomy" id="2072580"/>
    <lineage>
        <taxon>Eukaryota</taxon>
        <taxon>Metazoa</taxon>
        <taxon>Ecdysozoa</taxon>
        <taxon>Tardigrada</taxon>
        <taxon>Eutardigrada</taxon>
        <taxon>Parachela</taxon>
        <taxon>Hypsibioidea</taxon>
        <taxon>Hypsibiidae</taxon>
        <taxon>Hypsibius</taxon>
    </lineage>
</organism>
<feature type="domain" description="Sialate O-acetylesterase" evidence="4">
    <location>
        <begin position="303"/>
        <end position="540"/>
    </location>
</feature>
<comment type="caution">
    <text evidence="5">The sequence shown here is derived from an EMBL/GenBank/DDBJ whole genome shotgun (WGS) entry which is preliminary data.</text>
</comment>
<feature type="compositionally biased region" description="Basic and acidic residues" evidence="2">
    <location>
        <begin position="16"/>
        <end position="29"/>
    </location>
</feature>
<dbReference type="AlphaFoldDB" id="A0A1W0WXE7"/>
<dbReference type="GO" id="GO:0001681">
    <property type="term" value="F:sialate O-acetylesterase activity"/>
    <property type="evidence" value="ECO:0007669"/>
    <property type="project" value="InterPro"/>
</dbReference>
<gene>
    <name evidence="5" type="ORF">BV898_06137</name>
</gene>
<name>A0A1W0WXE7_HYPEX</name>
<feature type="transmembrane region" description="Helical" evidence="3">
    <location>
        <begin position="108"/>
        <end position="130"/>
    </location>
</feature>
<sequence length="709" mass="79829">MRRQASPQSSKSGQTVERRETDTPTEKPNVRRRNRTSDGGTGRPTEEPAVRRRNRPSDGGTDHPTEEPNVRRRNRTSDGGTDHPTESHVPREALPVWRFWTRKAVWSCSLKMFVCLAVPVCGFVIFFLSFTKREFSPVILDYGLPHTLPDYRREVSSSWEEKKLEAEAGIQSPIVRNLRPRDGPVWHFGGGKWRNPSKESHHGRGDPSDDNSVVEFRFANYFQDRMVLQRGSPGAEIWGFGEPGQNVSLKFGGLELEGTVDDNSIWRIRLPPTEEGGPYEIEAWSRVEGTPEDIRIHSVLFGDVWLCSGQSNMEMRVDWMFSGLNELRMANSYDTIRFTEIMQSGSPTPVLEPLIRQGWSLPNSVTLKEFSAVCWAFGRRLQERLQIPIGLIGSYYGGTTIKAWSDSRVGAHCHEQVALHQSFKFGDDSVVWNAMMAPLLPLEIKGVLWYQGETDAINDYNSYLCMFPAMIESWRSHFRQPALPFGFVQLADIVGEFVGWPIVRWHQTADKGEVPNSILKNTFMAVAMDLPDEKSPHHTIHPRYKHEVAQRLLAGALNIAYNMSTTFKGPSPSTVSKINDSVLITFKEGPISLRGNLSSTFEICCGDLDGSNGTLNWANCTQWRAVTVSEHTNTSLTLDASVCQGKIVQFVRYAWKTTPCPFLECTIYGADSALPAGPFMLPLSTDTQQFIRLMSNFLNNVTNSTELNA</sequence>
<evidence type="ECO:0000313" key="6">
    <source>
        <dbReference type="Proteomes" id="UP000192578"/>
    </source>
</evidence>
<dbReference type="OrthoDB" id="42638at2759"/>
<keyword evidence="6" id="KW-1185">Reference proteome</keyword>
<evidence type="ECO:0000256" key="2">
    <source>
        <dbReference type="SAM" id="MobiDB-lite"/>
    </source>
</evidence>
<proteinExistence type="predicted"/>
<evidence type="ECO:0000313" key="5">
    <source>
        <dbReference type="EMBL" id="OQV19867.1"/>
    </source>
</evidence>
<feature type="compositionally biased region" description="Basic and acidic residues" evidence="2">
    <location>
        <begin position="196"/>
        <end position="207"/>
    </location>
</feature>
<evidence type="ECO:0000256" key="1">
    <source>
        <dbReference type="ARBA" id="ARBA00022801"/>
    </source>
</evidence>
<dbReference type="PANTHER" id="PTHR22901">
    <property type="entry name" value="SIALATE O-ACETYLESTERASE"/>
    <property type="match status" value="1"/>
</dbReference>
<dbReference type="Proteomes" id="UP000192578">
    <property type="component" value="Unassembled WGS sequence"/>
</dbReference>
<accession>A0A1W0WXE7</accession>
<dbReference type="Pfam" id="PF03629">
    <property type="entry name" value="SASA"/>
    <property type="match status" value="1"/>
</dbReference>
<evidence type="ECO:0000256" key="3">
    <source>
        <dbReference type="SAM" id="Phobius"/>
    </source>
</evidence>
<dbReference type="PANTHER" id="PTHR22901:SF0">
    <property type="entry name" value="SIALATE O-ACETYLESTERASE"/>
    <property type="match status" value="1"/>
</dbReference>
<feature type="compositionally biased region" description="Polar residues" evidence="2">
    <location>
        <begin position="1"/>
        <end position="15"/>
    </location>
</feature>
<dbReference type="InterPro" id="IPR005181">
    <property type="entry name" value="SASA"/>
</dbReference>
<keyword evidence="3" id="KW-1133">Transmembrane helix</keyword>
<protein>
    <submittedName>
        <fullName evidence="5">Sialate O-acetylesterase</fullName>
    </submittedName>
</protein>
<dbReference type="InterPro" id="IPR039329">
    <property type="entry name" value="SIAE"/>
</dbReference>
<feature type="compositionally biased region" description="Basic and acidic residues" evidence="2">
    <location>
        <begin position="60"/>
        <end position="70"/>
    </location>
</feature>
<keyword evidence="1" id="KW-0378">Hydrolase</keyword>
<feature type="region of interest" description="Disordered" evidence="2">
    <location>
        <begin position="1"/>
        <end position="88"/>
    </location>
</feature>
<keyword evidence="3" id="KW-0812">Transmembrane</keyword>
<evidence type="ECO:0000259" key="4">
    <source>
        <dbReference type="Pfam" id="PF03629"/>
    </source>
</evidence>
<reference evidence="6" key="1">
    <citation type="submission" date="2017-01" db="EMBL/GenBank/DDBJ databases">
        <title>Comparative genomics of anhydrobiosis in the tardigrade Hypsibius dujardini.</title>
        <authorList>
            <person name="Yoshida Y."/>
            <person name="Koutsovoulos G."/>
            <person name="Laetsch D."/>
            <person name="Stevens L."/>
            <person name="Kumar S."/>
            <person name="Horikawa D."/>
            <person name="Ishino K."/>
            <person name="Komine S."/>
            <person name="Tomita M."/>
            <person name="Blaxter M."/>
            <person name="Arakawa K."/>
        </authorList>
    </citation>
    <scope>NUCLEOTIDE SEQUENCE [LARGE SCALE GENOMIC DNA]</scope>
    <source>
        <strain evidence="6">Z151</strain>
    </source>
</reference>
<dbReference type="EMBL" id="MTYJ01000035">
    <property type="protein sequence ID" value="OQV19867.1"/>
    <property type="molecule type" value="Genomic_DNA"/>
</dbReference>